<evidence type="ECO:0000313" key="2">
    <source>
        <dbReference type="Proteomes" id="UP000238415"/>
    </source>
</evidence>
<accession>A0A2T0AQ45</accession>
<proteinExistence type="predicted"/>
<sequence length="92" mass="11011">MEHRVRLWIDARQEQLQPGRYQEVNYVISGIKTQSIRETIYQTLAVLVKEIQIAEEEDFEKVKIIYDPERITPSFIDYLLSQKGVEFRRLNP</sequence>
<dbReference type="Proteomes" id="UP000238415">
    <property type="component" value="Unassembled WGS sequence"/>
</dbReference>
<keyword evidence="2" id="KW-1185">Reference proteome</keyword>
<gene>
    <name evidence="1" type="ORF">MOHU_17160</name>
</gene>
<evidence type="ECO:0000313" key="1">
    <source>
        <dbReference type="EMBL" id="PRR71170.1"/>
    </source>
</evidence>
<comment type="caution">
    <text evidence="1">The sequence shown here is derived from an EMBL/GenBank/DDBJ whole genome shotgun (WGS) entry which is preliminary data.</text>
</comment>
<dbReference type="EMBL" id="PVXM01000044">
    <property type="protein sequence ID" value="PRR71170.1"/>
    <property type="molecule type" value="Genomic_DNA"/>
</dbReference>
<dbReference type="OrthoDB" id="1954949at2"/>
<dbReference type="AlphaFoldDB" id="A0A2T0AQ45"/>
<reference evidence="1 2" key="1">
    <citation type="submission" date="2018-03" db="EMBL/GenBank/DDBJ databases">
        <title>Genome sequence of Moorella humiferrea DSM 23265.</title>
        <authorList>
            <person name="Poehlein A."/>
            <person name="Daniel R."/>
        </authorList>
    </citation>
    <scope>NUCLEOTIDE SEQUENCE [LARGE SCALE GENOMIC DNA]</scope>
    <source>
        <strain evidence="1 2">DSM 23265</strain>
    </source>
</reference>
<protein>
    <submittedName>
        <fullName evidence="1">Uncharacterized protein</fullName>
    </submittedName>
</protein>
<dbReference type="RefSeq" id="WP_106005673.1">
    <property type="nucleotide sequence ID" value="NZ_CP136419.1"/>
</dbReference>
<name>A0A2T0AQ45_9FIRM</name>
<organism evidence="1 2">
    <name type="scientific">Neomoorella humiferrea</name>
    <dbReference type="NCBI Taxonomy" id="676965"/>
    <lineage>
        <taxon>Bacteria</taxon>
        <taxon>Bacillati</taxon>
        <taxon>Bacillota</taxon>
        <taxon>Clostridia</taxon>
        <taxon>Neomoorellales</taxon>
        <taxon>Neomoorellaceae</taxon>
        <taxon>Neomoorella</taxon>
    </lineage>
</organism>